<evidence type="ECO:0000256" key="3">
    <source>
        <dbReference type="ARBA" id="ARBA00022833"/>
    </source>
</evidence>
<evidence type="ECO:0000256" key="2">
    <source>
        <dbReference type="ARBA" id="ARBA00022723"/>
    </source>
</evidence>
<feature type="region of interest" description="Disordered" evidence="4">
    <location>
        <begin position="64"/>
        <end position="83"/>
    </location>
</feature>
<dbReference type="Proteomes" id="UP001651158">
    <property type="component" value="Unassembled WGS sequence"/>
</dbReference>
<evidence type="ECO:0000259" key="5">
    <source>
        <dbReference type="PROSITE" id="PS51792"/>
    </source>
</evidence>
<feature type="compositionally biased region" description="Low complexity" evidence="4">
    <location>
        <begin position="67"/>
        <end position="82"/>
    </location>
</feature>
<organism evidence="6 7">
    <name type="scientific">Taenia crassiceps</name>
    <dbReference type="NCBI Taxonomy" id="6207"/>
    <lineage>
        <taxon>Eukaryota</taxon>
        <taxon>Metazoa</taxon>
        <taxon>Spiralia</taxon>
        <taxon>Lophotrochozoa</taxon>
        <taxon>Platyhelminthes</taxon>
        <taxon>Cestoda</taxon>
        <taxon>Eucestoda</taxon>
        <taxon>Cyclophyllidea</taxon>
        <taxon>Taeniidae</taxon>
        <taxon>Taenia</taxon>
    </lineage>
</organism>
<gene>
    <name evidence="6" type="ORF">TcWFU_003576</name>
</gene>
<reference evidence="6 7" key="1">
    <citation type="journal article" date="2022" name="Front. Cell. Infect. Microbiol.">
        <title>The Genomes of Two Strains of Taenia crassiceps the Animal Model for the Study of Human Cysticercosis.</title>
        <authorList>
            <person name="Bobes R.J."/>
            <person name="Estrada K."/>
            <person name="Rios-Valencia D.G."/>
            <person name="Calderon-Gallegos A."/>
            <person name="de la Torre P."/>
            <person name="Carrero J.C."/>
            <person name="Sanchez-Flores A."/>
            <person name="Laclette J.P."/>
        </authorList>
    </citation>
    <scope>NUCLEOTIDE SEQUENCE [LARGE SCALE GENOMIC DNA]</scope>
    <source>
        <strain evidence="6">WFUcys</strain>
    </source>
</reference>
<dbReference type="PROSITE" id="PS51792">
    <property type="entry name" value="YIPPEE"/>
    <property type="match status" value="1"/>
</dbReference>
<dbReference type="EMBL" id="JAKROA010000003">
    <property type="protein sequence ID" value="KAL5108743.1"/>
    <property type="molecule type" value="Genomic_DNA"/>
</dbReference>
<evidence type="ECO:0000256" key="1">
    <source>
        <dbReference type="ARBA" id="ARBA00005613"/>
    </source>
</evidence>
<sequence>MLTEDVHPLIRKEQSSGSYLPPGIWMACGHLSRTSQVLVLSADAIKLDDSMVKTFQVYLGVNGGGASRCSSSSTSSSGGTDSPDAIVVDERTYSCIHCRAHLARHEDLISKSFQGTQGRAYLFEAVVNVSCGKPEERLLLTGLHLVADIYCECCDTYLGWKYEEAYEPSQKYKEGKPIVRSKGGCGLNFHEDGVAFDPVSSVLDRIDAD</sequence>
<evidence type="ECO:0000313" key="6">
    <source>
        <dbReference type="EMBL" id="KAL5108743.1"/>
    </source>
</evidence>
<keyword evidence="2" id="KW-0479">Metal-binding</keyword>
<evidence type="ECO:0000313" key="7">
    <source>
        <dbReference type="Proteomes" id="UP001651158"/>
    </source>
</evidence>
<proteinExistence type="inferred from homology"/>
<evidence type="ECO:0000256" key="4">
    <source>
        <dbReference type="SAM" id="MobiDB-lite"/>
    </source>
</evidence>
<comment type="caution">
    <text evidence="6">The sequence shown here is derived from an EMBL/GenBank/DDBJ whole genome shotgun (WGS) entry which is preliminary data.</text>
</comment>
<keyword evidence="3" id="KW-0862">Zinc</keyword>
<dbReference type="Pfam" id="PF03226">
    <property type="entry name" value="Yippee-Mis18"/>
    <property type="match status" value="1"/>
</dbReference>
<dbReference type="InterPro" id="IPR034751">
    <property type="entry name" value="Yippee"/>
</dbReference>
<protein>
    <recommendedName>
        <fullName evidence="5">Yippee domain-containing protein</fullName>
    </recommendedName>
</protein>
<keyword evidence="7" id="KW-1185">Reference proteome</keyword>
<dbReference type="InterPro" id="IPR004910">
    <property type="entry name" value="Yippee/Mis18/Cereblon"/>
</dbReference>
<dbReference type="PANTHER" id="PTHR13848">
    <property type="entry name" value="PROTEIN YIPPEE-LIKE CG15309-RELATED"/>
    <property type="match status" value="1"/>
</dbReference>
<feature type="domain" description="Yippee" evidence="5">
    <location>
        <begin position="91"/>
        <end position="188"/>
    </location>
</feature>
<comment type="similarity">
    <text evidence="1">Belongs to the yippee family.</text>
</comment>
<accession>A0ABR4QHE7</accession>
<dbReference type="InterPro" id="IPR039058">
    <property type="entry name" value="Yippee_fam"/>
</dbReference>
<name>A0ABR4QHE7_9CEST</name>